<keyword evidence="1" id="KW-0812">Transmembrane</keyword>
<name>A0A0C1MMU0_9GAMM</name>
<evidence type="ECO:0000256" key="1">
    <source>
        <dbReference type="SAM" id="Phobius"/>
    </source>
</evidence>
<sequence>MIFRLSQIPELSTLSLREKQQVKAIALSLLSAKSKVILAICKLALLTPLFMALAYFEGWSLLPVLLVAGIAYPLLTAPIEVQFALKNLNQALSQFKQSQN</sequence>
<reference evidence="2 3" key="1">
    <citation type="submission" date="2014-12" db="EMBL/GenBank/DDBJ databases">
        <title>Draft Genome Sequence of Pseudoalteromonas luteoviolacea HI1.</title>
        <authorList>
            <person name="Asahina A.Y."/>
            <person name="Hadfield M.G."/>
        </authorList>
    </citation>
    <scope>NUCLEOTIDE SEQUENCE [LARGE SCALE GENOMIC DNA]</scope>
    <source>
        <strain evidence="2 3">HI1</strain>
    </source>
</reference>
<evidence type="ECO:0000313" key="2">
    <source>
        <dbReference type="EMBL" id="KID58399.1"/>
    </source>
</evidence>
<dbReference type="Proteomes" id="UP000031327">
    <property type="component" value="Unassembled WGS sequence"/>
</dbReference>
<keyword evidence="1" id="KW-0472">Membrane</keyword>
<dbReference type="AlphaFoldDB" id="A0A0C1MMU0"/>
<comment type="caution">
    <text evidence="2">The sequence shown here is derived from an EMBL/GenBank/DDBJ whole genome shotgun (WGS) entry which is preliminary data.</text>
</comment>
<proteinExistence type="predicted"/>
<dbReference type="RefSeq" id="WP_039608689.1">
    <property type="nucleotide sequence ID" value="NZ_JWIC01000004.1"/>
</dbReference>
<feature type="transmembrane region" description="Helical" evidence="1">
    <location>
        <begin position="62"/>
        <end position="85"/>
    </location>
</feature>
<dbReference type="EMBL" id="JWIC01000004">
    <property type="protein sequence ID" value="KID58399.1"/>
    <property type="molecule type" value="Genomic_DNA"/>
</dbReference>
<protein>
    <submittedName>
        <fullName evidence="2">Uncharacterized protein</fullName>
    </submittedName>
</protein>
<accession>A0A0C1MMU0</accession>
<feature type="transmembrane region" description="Helical" evidence="1">
    <location>
        <begin position="36"/>
        <end position="56"/>
    </location>
</feature>
<gene>
    <name evidence="2" type="ORF">JF50_06950</name>
</gene>
<keyword evidence="1" id="KW-1133">Transmembrane helix</keyword>
<dbReference type="OrthoDB" id="6314641at2"/>
<evidence type="ECO:0000313" key="3">
    <source>
        <dbReference type="Proteomes" id="UP000031327"/>
    </source>
</evidence>
<organism evidence="2 3">
    <name type="scientific">Pseudoalteromonas luteoviolacea</name>
    <dbReference type="NCBI Taxonomy" id="43657"/>
    <lineage>
        <taxon>Bacteria</taxon>
        <taxon>Pseudomonadati</taxon>
        <taxon>Pseudomonadota</taxon>
        <taxon>Gammaproteobacteria</taxon>
        <taxon>Alteromonadales</taxon>
        <taxon>Pseudoalteromonadaceae</taxon>
        <taxon>Pseudoalteromonas</taxon>
    </lineage>
</organism>